<name>A0ABT8R2Z7_9BACT</name>
<organism evidence="1 2">
    <name type="scientific">Rhodocytophaga aerolata</name>
    <dbReference type="NCBI Taxonomy" id="455078"/>
    <lineage>
        <taxon>Bacteria</taxon>
        <taxon>Pseudomonadati</taxon>
        <taxon>Bacteroidota</taxon>
        <taxon>Cytophagia</taxon>
        <taxon>Cytophagales</taxon>
        <taxon>Rhodocytophagaceae</taxon>
        <taxon>Rhodocytophaga</taxon>
    </lineage>
</organism>
<accession>A0ABT8R2Z7</accession>
<protein>
    <submittedName>
        <fullName evidence="1">Uncharacterized protein</fullName>
    </submittedName>
</protein>
<dbReference type="EMBL" id="JAUKPO010000004">
    <property type="protein sequence ID" value="MDO1446474.1"/>
    <property type="molecule type" value="Genomic_DNA"/>
</dbReference>
<dbReference type="Proteomes" id="UP001168528">
    <property type="component" value="Unassembled WGS sequence"/>
</dbReference>
<evidence type="ECO:0000313" key="2">
    <source>
        <dbReference type="Proteomes" id="UP001168528"/>
    </source>
</evidence>
<evidence type="ECO:0000313" key="1">
    <source>
        <dbReference type="EMBL" id="MDO1446474.1"/>
    </source>
</evidence>
<keyword evidence="2" id="KW-1185">Reference proteome</keyword>
<reference evidence="1" key="1">
    <citation type="submission" date="2023-07" db="EMBL/GenBank/DDBJ databases">
        <title>The genome sequence of Rhodocytophaga aerolata KACC 12507.</title>
        <authorList>
            <person name="Zhang X."/>
        </authorList>
    </citation>
    <scope>NUCLEOTIDE SEQUENCE</scope>
    <source>
        <strain evidence="1">KACC 12507</strain>
    </source>
</reference>
<dbReference type="RefSeq" id="WP_302037278.1">
    <property type="nucleotide sequence ID" value="NZ_JAUKPO010000004.1"/>
</dbReference>
<sequence length="766" mass="86793">MLDLAKPLGTHEGLIFYGDHELTDLVYYFPDEVSLAPQASPDGNPSEFYELFFQIFNEGDIVEGGIDDLRKTAGAILSLGVQCSVSPARLEKALQQLKGNGAFPETVSATAPPWKDGAVNLLVLDAITSNTNSLGEDAFVKSIVGSQKPSLMSGDLKSLFNVRLDRRGTALIQAALDGDTGNVAGVLYDLKYTAIRPAVDLRIWANLGRCYDSIAHQLGVKAEFTYYVKFSLGAELNWLTKKLEEDGDLKIELLTQVEDPETMKMIDEMVKDFKESILREIFRPYVNPQTVNVTNLDSMVPVVGVSYKFTKEKISHEKVIEVDYRERSTVIRTHNPQSHLWVLGKQIAQNRNKYIQRVIFSDIWREQSLSIKLVHDFNDPKNDLLSAEVIIWRSKHGIVEEVPEGRFSIPATVDPLKNLTFHKGSSQESNIAWLYDRDEPIGYFYQLRFNYNTTIDNISSPAEIITKPVFSTNENLILFPDTYVFFKTIEIREGNISFEEFKSIDVALQLKDADGAIIGIEIITINAENTRETWTIRGKDKSLLFVEASKEYHYHDGRPSVKTEPLFIQDDEIIINKPFQKSTFTLIPVIAGKNEEVSEILLEIRVASPLLNEPIKELHRIKGPAFVAEEIKIKLHSDQDQLTYEAQVITQDGRIIRLDKGELKTNALVIDLKRMDINEVIFIWQGRSPEALGLRNLKVELRAIGEISKELEAIEYTGSQVPLPVKKIFPTTEKVEWRIFKRFENGSREKGEFKPIEDHTVLIVAE</sequence>
<proteinExistence type="predicted"/>
<gene>
    <name evidence="1" type="ORF">Q0590_09455</name>
</gene>
<comment type="caution">
    <text evidence="1">The sequence shown here is derived from an EMBL/GenBank/DDBJ whole genome shotgun (WGS) entry which is preliminary data.</text>
</comment>